<organism evidence="1 2">
    <name type="scientific">Rubroshorea leprosula</name>
    <dbReference type="NCBI Taxonomy" id="152421"/>
    <lineage>
        <taxon>Eukaryota</taxon>
        <taxon>Viridiplantae</taxon>
        <taxon>Streptophyta</taxon>
        <taxon>Embryophyta</taxon>
        <taxon>Tracheophyta</taxon>
        <taxon>Spermatophyta</taxon>
        <taxon>Magnoliopsida</taxon>
        <taxon>eudicotyledons</taxon>
        <taxon>Gunneridae</taxon>
        <taxon>Pentapetalae</taxon>
        <taxon>rosids</taxon>
        <taxon>malvids</taxon>
        <taxon>Malvales</taxon>
        <taxon>Dipterocarpaceae</taxon>
        <taxon>Rubroshorea</taxon>
    </lineage>
</organism>
<name>A0AAV5KKF8_9ROSI</name>
<sequence>MHYFHGSIIPSPPNGHVLPLQLQFVQPLSSTNPFFFVLWLA</sequence>
<protein>
    <submittedName>
        <fullName evidence="1">Uncharacterized protein</fullName>
    </submittedName>
</protein>
<proteinExistence type="predicted"/>
<reference evidence="1 2" key="1">
    <citation type="journal article" date="2021" name="Commun. Biol.">
        <title>The genome of Shorea leprosula (Dipterocarpaceae) highlights the ecological relevance of drought in aseasonal tropical rainforests.</title>
        <authorList>
            <person name="Ng K.K.S."/>
            <person name="Kobayashi M.J."/>
            <person name="Fawcett J.A."/>
            <person name="Hatakeyama M."/>
            <person name="Paape T."/>
            <person name="Ng C.H."/>
            <person name="Ang C.C."/>
            <person name="Tnah L.H."/>
            <person name="Lee C.T."/>
            <person name="Nishiyama T."/>
            <person name="Sese J."/>
            <person name="O'Brien M.J."/>
            <person name="Copetti D."/>
            <person name="Mohd Noor M.I."/>
            <person name="Ong R.C."/>
            <person name="Putra M."/>
            <person name="Sireger I.Z."/>
            <person name="Indrioko S."/>
            <person name="Kosugi Y."/>
            <person name="Izuno A."/>
            <person name="Isagi Y."/>
            <person name="Lee S.L."/>
            <person name="Shimizu K.K."/>
        </authorList>
    </citation>
    <scope>NUCLEOTIDE SEQUENCE [LARGE SCALE GENOMIC DNA]</scope>
    <source>
        <strain evidence="1">214</strain>
    </source>
</reference>
<gene>
    <name evidence="1" type="ORF">SLEP1_g34594</name>
</gene>
<dbReference type="EMBL" id="BPVZ01000068">
    <property type="protein sequence ID" value="GKV25101.1"/>
    <property type="molecule type" value="Genomic_DNA"/>
</dbReference>
<accession>A0AAV5KKF8</accession>
<comment type="caution">
    <text evidence="1">The sequence shown here is derived from an EMBL/GenBank/DDBJ whole genome shotgun (WGS) entry which is preliminary data.</text>
</comment>
<evidence type="ECO:0000313" key="2">
    <source>
        <dbReference type="Proteomes" id="UP001054252"/>
    </source>
</evidence>
<dbReference type="AlphaFoldDB" id="A0AAV5KKF8"/>
<evidence type="ECO:0000313" key="1">
    <source>
        <dbReference type="EMBL" id="GKV25101.1"/>
    </source>
</evidence>
<keyword evidence="2" id="KW-1185">Reference proteome</keyword>
<dbReference type="Proteomes" id="UP001054252">
    <property type="component" value="Unassembled WGS sequence"/>
</dbReference>